<evidence type="ECO:0000256" key="4">
    <source>
        <dbReference type="ARBA" id="ARBA00022475"/>
    </source>
</evidence>
<comment type="similarity">
    <text evidence="3 9">Belongs to the CobD/CbiB family.</text>
</comment>
<dbReference type="HOGENOM" id="CLU_054212_1_0_4"/>
<evidence type="ECO:0000256" key="3">
    <source>
        <dbReference type="ARBA" id="ARBA00006263"/>
    </source>
</evidence>
<proteinExistence type="inferred from homology"/>
<dbReference type="GO" id="GO:0048472">
    <property type="term" value="F:threonine-phosphate decarboxylase activity"/>
    <property type="evidence" value="ECO:0007669"/>
    <property type="project" value="InterPro"/>
</dbReference>
<dbReference type="PANTHER" id="PTHR34308">
    <property type="entry name" value="COBALAMIN BIOSYNTHESIS PROTEIN CBIB"/>
    <property type="match status" value="1"/>
</dbReference>
<name>A0A0B7IWY6_9PROT</name>
<evidence type="ECO:0000256" key="9">
    <source>
        <dbReference type="HAMAP-Rule" id="MF_00024"/>
    </source>
</evidence>
<dbReference type="RefSeq" id="WP_144402569.1">
    <property type="nucleotide sequence ID" value="NZ_LN794158.1"/>
</dbReference>
<feature type="transmembrane region" description="Helical" evidence="9">
    <location>
        <begin position="64"/>
        <end position="90"/>
    </location>
</feature>
<keyword evidence="11" id="KW-1185">Reference proteome</keyword>
<organism evidence="10 11">
    <name type="scientific">Candidatus Methylopumilus turicensis</name>
    <dbReference type="NCBI Taxonomy" id="1581680"/>
    <lineage>
        <taxon>Bacteria</taxon>
        <taxon>Pseudomonadati</taxon>
        <taxon>Pseudomonadota</taxon>
        <taxon>Betaproteobacteria</taxon>
        <taxon>Nitrosomonadales</taxon>
        <taxon>Methylophilaceae</taxon>
        <taxon>Candidatus Methylopumilus</taxon>
    </lineage>
</organism>
<keyword evidence="6 9" id="KW-0812">Transmembrane</keyword>
<reference evidence="11" key="1">
    <citation type="submission" date="2014-12" db="EMBL/GenBank/DDBJ databases">
        <authorList>
            <person name="Salcher M.M."/>
        </authorList>
    </citation>
    <scope>NUCLEOTIDE SEQUENCE [LARGE SCALE GENOMIC DNA]</scope>
    <source>
        <strain evidence="11">MMS-10A-171</strain>
    </source>
</reference>
<evidence type="ECO:0000256" key="8">
    <source>
        <dbReference type="ARBA" id="ARBA00023136"/>
    </source>
</evidence>
<dbReference type="InterPro" id="IPR004485">
    <property type="entry name" value="Cobalamin_biosynth_CobD/CbiB"/>
</dbReference>
<keyword evidence="5 9" id="KW-0169">Cobalamin biosynthesis</keyword>
<accession>A0A0B7IWY6</accession>
<evidence type="ECO:0000256" key="5">
    <source>
        <dbReference type="ARBA" id="ARBA00022573"/>
    </source>
</evidence>
<dbReference type="Pfam" id="PF03186">
    <property type="entry name" value="CobD_Cbib"/>
    <property type="match status" value="1"/>
</dbReference>
<keyword evidence="4 9" id="KW-1003">Cell membrane</keyword>
<dbReference type="STRING" id="1581680.BN1209_1685"/>
<keyword evidence="8 9" id="KW-0472">Membrane</keyword>
<dbReference type="UniPathway" id="UPA00148"/>
<evidence type="ECO:0000256" key="6">
    <source>
        <dbReference type="ARBA" id="ARBA00022692"/>
    </source>
</evidence>
<keyword evidence="7 9" id="KW-1133">Transmembrane helix</keyword>
<evidence type="ECO:0000313" key="10">
    <source>
        <dbReference type="EMBL" id="CEN56721.1"/>
    </source>
</evidence>
<dbReference type="GO" id="GO:0009236">
    <property type="term" value="P:cobalamin biosynthetic process"/>
    <property type="evidence" value="ECO:0007669"/>
    <property type="project" value="UniProtKB-UniRule"/>
</dbReference>
<comment type="caution">
    <text evidence="9">Lacks conserved residue(s) required for the propagation of feature annotation.</text>
</comment>
<comment type="pathway">
    <text evidence="2 9">Cofactor biosynthesis; adenosylcobalamin biosynthesis.</text>
</comment>
<comment type="subcellular location">
    <subcellularLocation>
        <location evidence="1 9">Cell membrane</location>
        <topology evidence="1 9">Multi-pass membrane protein</topology>
    </subcellularLocation>
</comment>
<dbReference type="KEGG" id="mbac:BN1209_1685"/>
<comment type="function">
    <text evidence="9">Converts cobyric acid to cobinamide by the addition of aminopropanol on the F carboxylic group.</text>
</comment>
<dbReference type="HAMAP" id="MF_00024">
    <property type="entry name" value="CobD_CbiB"/>
    <property type="match status" value="1"/>
</dbReference>
<evidence type="ECO:0000256" key="1">
    <source>
        <dbReference type="ARBA" id="ARBA00004651"/>
    </source>
</evidence>
<evidence type="ECO:0000313" key="11">
    <source>
        <dbReference type="Proteomes" id="UP000056322"/>
    </source>
</evidence>
<dbReference type="EMBL" id="LN794158">
    <property type="protein sequence ID" value="CEN56721.1"/>
    <property type="molecule type" value="Genomic_DNA"/>
</dbReference>
<sequence>MKVLALISALLLTYYRPMIEQNWLQSIFSPYANFLDKTFNGGTQQHGVIAWCMGVLLPVSVLSISYILTLVFVGYFAGFLISLVVLYFVLRFSYFGQHAEKIGATLKEQNIEPARQLLADWENTITDQYNANQIASVCIETTFKRAHQGMFAPILWFALLGPAGALLYRLAHLLKIEWSAPGKQNEFYAFSQRAFYYLDWLPARVTAGCFAVVGDFEDAAYCWRTQANNWPDQLLGMVLASGTGAMGVKLVDALPVNGVLQARPDIGLGDNADADYVQAAVGLVWRVLLLMVGLLILLTFAHWIGA</sequence>
<dbReference type="NCBIfam" id="NF005792">
    <property type="entry name" value="PRK07630.1"/>
    <property type="match status" value="1"/>
</dbReference>
<protein>
    <recommendedName>
        <fullName evidence="9">Cobalamin biosynthesis protein CobD</fullName>
    </recommendedName>
</protein>
<feature type="transmembrane region" description="Helical" evidence="9">
    <location>
        <begin position="150"/>
        <end position="171"/>
    </location>
</feature>
<dbReference type="GO" id="GO:0005886">
    <property type="term" value="C:plasma membrane"/>
    <property type="evidence" value="ECO:0007669"/>
    <property type="project" value="UniProtKB-SubCell"/>
</dbReference>
<dbReference type="Proteomes" id="UP000056322">
    <property type="component" value="Chromosome 1"/>
</dbReference>
<dbReference type="GO" id="GO:0015420">
    <property type="term" value="F:ABC-type vitamin B12 transporter activity"/>
    <property type="evidence" value="ECO:0007669"/>
    <property type="project" value="UniProtKB-UniRule"/>
</dbReference>
<dbReference type="AlphaFoldDB" id="A0A0B7IWY6"/>
<evidence type="ECO:0000256" key="2">
    <source>
        <dbReference type="ARBA" id="ARBA00004953"/>
    </source>
</evidence>
<gene>
    <name evidence="9 10" type="primary">cobD</name>
    <name evidence="10" type="ORF">BN1209_1685</name>
</gene>
<evidence type="ECO:0000256" key="7">
    <source>
        <dbReference type="ARBA" id="ARBA00022989"/>
    </source>
</evidence>
<dbReference type="PANTHER" id="PTHR34308:SF1">
    <property type="entry name" value="COBALAMIN BIOSYNTHESIS PROTEIN CBIB"/>
    <property type="match status" value="1"/>
</dbReference>
<feature type="transmembrane region" description="Helical" evidence="9">
    <location>
        <begin position="283"/>
        <end position="304"/>
    </location>
</feature>
<dbReference type="OrthoDB" id="8533534at2"/>